<keyword evidence="2" id="KW-0472">Membrane</keyword>
<sequence>MRNFSKNKFFLCFRPVVDIDAMLESKVSSHRSEKKSALKFSESWIKQHSPKRTVLKVIKAVVLETILNKRARYSLDYFGVSKNNYSTYKKVSKASQSSLPTLTSESSSSLSSKVSQSKNMSIKGRQKEGSNEGSLIEKQKKFEFYAMCLVLISLAFTVFWGKLSGIIMTSIWLYFFSLWNSHYSCQKMLQRKHRHQTLMYHVKSMENLRKYN</sequence>
<dbReference type="KEGG" id="cam:101501257"/>
<evidence type="ECO:0000313" key="3">
    <source>
        <dbReference type="Proteomes" id="UP000087171"/>
    </source>
</evidence>
<dbReference type="GeneID" id="101501257"/>
<dbReference type="RefSeq" id="XP_004513557.1">
    <property type="nucleotide sequence ID" value="XM_004513500.3"/>
</dbReference>
<dbReference type="PaxDb" id="3827-XP_004513557.1"/>
<name>A0A1S2Z1Z9_CICAR</name>
<dbReference type="InterPro" id="IPR040411">
    <property type="entry name" value="At5g23160-like"/>
</dbReference>
<evidence type="ECO:0000313" key="4">
    <source>
        <dbReference type="RefSeq" id="XP_004513557.1"/>
    </source>
</evidence>
<gene>
    <name evidence="4" type="primary">LOC101501257</name>
</gene>
<reference evidence="4" key="1">
    <citation type="submission" date="2025-08" db="UniProtKB">
        <authorList>
            <consortium name="RefSeq"/>
        </authorList>
    </citation>
    <scope>IDENTIFICATION</scope>
    <source>
        <tissue evidence="4">Etiolated seedlings</tissue>
    </source>
</reference>
<dbReference type="PANTHER" id="PTHR34379:SF15">
    <property type="entry name" value="PROTEIN, PUTATIVE-RELATED"/>
    <property type="match status" value="1"/>
</dbReference>
<dbReference type="AlphaFoldDB" id="A0A1S2Z1Z9"/>
<dbReference type="OrthoDB" id="771184at2759"/>
<proteinExistence type="predicted"/>
<keyword evidence="2" id="KW-1133">Transmembrane helix</keyword>
<protein>
    <submittedName>
        <fullName evidence="4">Uncharacterized protein LOC101501257</fullName>
    </submittedName>
</protein>
<dbReference type="PANTHER" id="PTHR34379">
    <property type="entry name" value="OS07G0553800 PROTEIN"/>
    <property type="match status" value="1"/>
</dbReference>
<keyword evidence="3" id="KW-1185">Reference proteome</keyword>
<dbReference type="eggNOG" id="ENOG502S6KM">
    <property type="taxonomic scope" value="Eukaryota"/>
</dbReference>
<evidence type="ECO:0000256" key="2">
    <source>
        <dbReference type="SAM" id="Phobius"/>
    </source>
</evidence>
<feature type="compositionally biased region" description="Low complexity" evidence="1">
    <location>
        <begin position="99"/>
        <end position="118"/>
    </location>
</feature>
<organism evidence="3 4">
    <name type="scientific">Cicer arietinum</name>
    <name type="common">Chickpea</name>
    <name type="synonym">Garbanzo</name>
    <dbReference type="NCBI Taxonomy" id="3827"/>
    <lineage>
        <taxon>Eukaryota</taxon>
        <taxon>Viridiplantae</taxon>
        <taxon>Streptophyta</taxon>
        <taxon>Embryophyta</taxon>
        <taxon>Tracheophyta</taxon>
        <taxon>Spermatophyta</taxon>
        <taxon>Magnoliopsida</taxon>
        <taxon>eudicotyledons</taxon>
        <taxon>Gunneridae</taxon>
        <taxon>Pentapetalae</taxon>
        <taxon>rosids</taxon>
        <taxon>fabids</taxon>
        <taxon>Fabales</taxon>
        <taxon>Fabaceae</taxon>
        <taxon>Papilionoideae</taxon>
        <taxon>50 kb inversion clade</taxon>
        <taxon>NPAAA clade</taxon>
        <taxon>Hologalegina</taxon>
        <taxon>IRL clade</taxon>
        <taxon>Cicereae</taxon>
        <taxon>Cicer</taxon>
    </lineage>
</organism>
<dbReference type="Proteomes" id="UP000087171">
    <property type="component" value="Unplaced"/>
</dbReference>
<feature type="transmembrane region" description="Helical" evidence="2">
    <location>
        <begin position="166"/>
        <end position="185"/>
    </location>
</feature>
<evidence type="ECO:0000256" key="1">
    <source>
        <dbReference type="SAM" id="MobiDB-lite"/>
    </source>
</evidence>
<keyword evidence="2" id="KW-0812">Transmembrane</keyword>
<feature type="transmembrane region" description="Helical" evidence="2">
    <location>
        <begin position="142"/>
        <end position="160"/>
    </location>
</feature>
<accession>A0A1S2Z1Z9</accession>
<feature type="region of interest" description="Disordered" evidence="1">
    <location>
        <begin position="99"/>
        <end position="130"/>
    </location>
</feature>